<dbReference type="Proteomes" id="UP001150942">
    <property type="component" value="Unassembled WGS sequence"/>
</dbReference>
<evidence type="ECO:0000313" key="2">
    <source>
        <dbReference type="Proteomes" id="UP001150942"/>
    </source>
</evidence>
<dbReference type="EMBL" id="JAPQKQ010000006">
    <property type="protein sequence ID" value="KAJ5192636.1"/>
    <property type="molecule type" value="Genomic_DNA"/>
</dbReference>
<name>A0A9W9JB18_9EURO</name>
<comment type="caution">
    <text evidence="1">The sequence shown here is derived from an EMBL/GenBank/DDBJ whole genome shotgun (WGS) entry which is preliminary data.</text>
</comment>
<dbReference type="OrthoDB" id="76567at2759"/>
<keyword evidence="2" id="KW-1185">Reference proteome</keyword>
<reference evidence="1" key="2">
    <citation type="journal article" date="2023" name="IMA Fungus">
        <title>Comparative genomic study of the Penicillium genus elucidates a diverse pangenome and 15 lateral gene transfer events.</title>
        <authorList>
            <person name="Petersen C."/>
            <person name="Sorensen T."/>
            <person name="Nielsen M.R."/>
            <person name="Sondergaard T.E."/>
            <person name="Sorensen J.L."/>
            <person name="Fitzpatrick D.A."/>
            <person name="Frisvad J.C."/>
            <person name="Nielsen K.L."/>
        </authorList>
    </citation>
    <scope>NUCLEOTIDE SEQUENCE</scope>
    <source>
        <strain evidence="1">IBT 20477</strain>
    </source>
</reference>
<gene>
    <name evidence="1" type="ORF">N7449_008778</name>
</gene>
<reference evidence="1" key="1">
    <citation type="submission" date="2022-11" db="EMBL/GenBank/DDBJ databases">
        <authorList>
            <person name="Petersen C."/>
        </authorList>
    </citation>
    <scope>NUCLEOTIDE SEQUENCE</scope>
    <source>
        <strain evidence="1">IBT 20477</strain>
    </source>
</reference>
<proteinExistence type="predicted"/>
<accession>A0A9W9JB18</accession>
<evidence type="ECO:0000313" key="1">
    <source>
        <dbReference type="EMBL" id="KAJ5192636.1"/>
    </source>
</evidence>
<organism evidence="1 2">
    <name type="scientific">Penicillium cf. viridicatum</name>
    <dbReference type="NCBI Taxonomy" id="2972119"/>
    <lineage>
        <taxon>Eukaryota</taxon>
        <taxon>Fungi</taxon>
        <taxon>Dikarya</taxon>
        <taxon>Ascomycota</taxon>
        <taxon>Pezizomycotina</taxon>
        <taxon>Eurotiomycetes</taxon>
        <taxon>Eurotiomycetidae</taxon>
        <taxon>Eurotiales</taxon>
        <taxon>Aspergillaceae</taxon>
        <taxon>Penicillium</taxon>
    </lineage>
</organism>
<sequence length="113" mass="13202">MARLKQDVLFWLRDSEQQVKIALTIHITRRGNITIQQWILDQTASRTSVKPIQAMHITRNRSADSSQHQISGTIHIQLEDCFLRVKIENESDFILSHDDMTEIAEAVWDYLLE</sequence>
<protein>
    <submittedName>
        <fullName evidence="1">Uncharacterized protein</fullName>
    </submittedName>
</protein>
<dbReference type="AlphaFoldDB" id="A0A9W9JB18"/>